<proteinExistence type="predicted"/>
<dbReference type="RefSeq" id="WP_187714444.1">
    <property type="nucleotide sequence ID" value="NZ_CP060780.1"/>
</dbReference>
<gene>
    <name evidence="1" type="ORF">H9L15_13690</name>
</gene>
<organism evidence="1 2">
    <name type="scientific">Sphingomonas daechungensis</name>
    <dbReference type="NCBI Taxonomy" id="1176646"/>
    <lineage>
        <taxon>Bacteria</taxon>
        <taxon>Pseudomonadati</taxon>
        <taxon>Pseudomonadota</taxon>
        <taxon>Alphaproteobacteria</taxon>
        <taxon>Sphingomonadales</taxon>
        <taxon>Sphingomonadaceae</taxon>
        <taxon>Sphingomonas</taxon>
    </lineage>
</organism>
<dbReference type="Proteomes" id="UP000516134">
    <property type="component" value="Chromosome"/>
</dbReference>
<keyword evidence="2" id="KW-1185">Reference proteome</keyword>
<protein>
    <submittedName>
        <fullName evidence="1">Uncharacterized protein</fullName>
    </submittedName>
</protein>
<dbReference type="EMBL" id="CP060780">
    <property type="protein sequence ID" value="QNP43013.1"/>
    <property type="molecule type" value="Genomic_DNA"/>
</dbReference>
<reference evidence="1 2" key="1">
    <citation type="submission" date="2020-08" db="EMBL/GenBank/DDBJ databases">
        <title>Genome sequence of Sphingomonas daechungensis KACC 18115T.</title>
        <authorList>
            <person name="Hyun D.-W."/>
            <person name="Bae J.-W."/>
        </authorList>
    </citation>
    <scope>NUCLEOTIDE SEQUENCE [LARGE SCALE GENOMIC DNA]</scope>
    <source>
        <strain evidence="1 2">KACC 18115</strain>
    </source>
</reference>
<sequence>MRDPVFLNIGFVCQWQNRCMDQQQRAMKRALSYTRKATPPSWKVHLCNRRAVQRRSGRVDWISYNNCIRNPNVQRSTAAR</sequence>
<evidence type="ECO:0000313" key="2">
    <source>
        <dbReference type="Proteomes" id="UP000516134"/>
    </source>
</evidence>
<accession>A0ABX6T2S2</accession>
<evidence type="ECO:0000313" key="1">
    <source>
        <dbReference type="EMBL" id="QNP43013.1"/>
    </source>
</evidence>
<name>A0ABX6T2S2_9SPHN</name>